<keyword evidence="1" id="KW-0489">Methyltransferase</keyword>
<keyword evidence="2" id="KW-0808">Transferase</keyword>
<dbReference type="EnsemblMetazoa" id="AATE017046-RA">
    <property type="protein sequence ID" value="AATE017046-PA.1"/>
    <property type="gene ID" value="AATE017046"/>
</dbReference>
<feature type="region of interest" description="Disordered" evidence="4">
    <location>
        <begin position="368"/>
        <end position="391"/>
    </location>
</feature>
<keyword evidence="3" id="KW-0949">S-adenosyl-L-methionine</keyword>
<dbReference type="PANTHER" id="PTHR46402:SF2">
    <property type="entry name" value="HISTONE-LYSINE N-TRIMETHYLTRANSFERASE SMYD5"/>
    <property type="match status" value="1"/>
</dbReference>
<dbReference type="STRING" id="41427.A0A182JFD7"/>
<dbReference type="GO" id="GO:0042799">
    <property type="term" value="F:histone H4K20 methyltransferase activity"/>
    <property type="evidence" value="ECO:0007669"/>
    <property type="project" value="TreeGrafter"/>
</dbReference>
<dbReference type="PROSITE" id="PS50280">
    <property type="entry name" value="SET"/>
    <property type="match status" value="1"/>
</dbReference>
<organism evidence="5">
    <name type="scientific">Anopheles atroparvus</name>
    <name type="common">European mosquito</name>
    <dbReference type="NCBI Taxonomy" id="41427"/>
    <lineage>
        <taxon>Eukaryota</taxon>
        <taxon>Metazoa</taxon>
        <taxon>Ecdysozoa</taxon>
        <taxon>Arthropoda</taxon>
        <taxon>Hexapoda</taxon>
        <taxon>Insecta</taxon>
        <taxon>Pterygota</taxon>
        <taxon>Neoptera</taxon>
        <taxon>Endopterygota</taxon>
        <taxon>Diptera</taxon>
        <taxon>Nematocera</taxon>
        <taxon>Culicoidea</taxon>
        <taxon>Culicidae</taxon>
        <taxon>Anophelinae</taxon>
        <taxon>Anopheles</taxon>
    </lineage>
</organism>
<accession>A0A182JFD7</accession>
<dbReference type="PANTHER" id="PTHR46402">
    <property type="entry name" value="SET AND MYND DOMAIN-CONTAINING PROTEIN 5"/>
    <property type="match status" value="1"/>
</dbReference>
<dbReference type="InterPro" id="IPR001214">
    <property type="entry name" value="SET_dom"/>
</dbReference>
<evidence type="ECO:0000256" key="3">
    <source>
        <dbReference type="ARBA" id="ARBA00022691"/>
    </source>
</evidence>
<evidence type="ECO:0000256" key="1">
    <source>
        <dbReference type="ARBA" id="ARBA00022603"/>
    </source>
</evidence>
<dbReference type="InterPro" id="IPR046341">
    <property type="entry name" value="SET_dom_sf"/>
</dbReference>
<dbReference type="VEuPathDB" id="VectorBase:AATE017046"/>
<dbReference type="Gene3D" id="1.10.220.160">
    <property type="match status" value="1"/>
</dbReference>
<reference evidence="5" key="1">
    <citation type="submission" date="2022-08" db="UniProtKB">
        <authorList>
            <consortium name="EnsemblMetazoa"/>
        </authorList>
    </citation>
    <scope>IDENTIFICATION</scope>
    <source>
        <strain evidence="5">EBRO</strain>
    </source>
</reference>
<evidence type="ECO:0000256" key="4">
    <source>
        <dbReference type="SAM" id="MobiDB-lite"/>
    </source>
</evidence>
<evidence type="ECO:0000256" key="2">
    <source>
        <dbReference type="ARBA" id="ARBA00022679"/>
    </source>
</evidence>
<dbReference type="Pfam" id="PF00856">
    <property type="entry name" value="SET"/>
    <property type="match status" value="1"/>
</dbReference>
<dbReference type="SMART" id="SM00317">
    <property type="entry name" value="SET"/>
    <property type="match status" value="1"/>
</dbReference>
<dbReference type="GO" id="GO:0032259">
    <property type="term" value="P:methylation"/>
    <property type="evidence" value="ECO:0007669"/>
    <property type="project" value="UniProtKB-KW"/>
</dbReference>
<dbReference type="SUPFAM" id="SSF82199">
    <property type="entry name" value="SET domain"/>
    <property type="match status" value="1"/>
</dbReference>
<feature type="compositionally biased region" description="Acidic residues" evidence="4">
    <location>
        <begin position="371"/>
        <end position="391"/>
    </location>
</feature>
<sequence>MHKVIVKTTAEKGRGLYANEPIQEGTIIFEEQPLISCQYSWNAAYDYLACEYCLRPLETAERNAQRLADDPSILLPRAECCPVEGSLVNHTKCNQCGVMYCSSECLSSALERYHAAVCLGADVQNENHPVNILVDFWKNMHYPPETCGIMLFVKIVGLFRQAADPQDLQNQLQEFVHKSVNEDLLIFHKMLGEKFSKEIEQLYELFSAAFNVDSDERLSWLTASGFKSLIALVGTNGQGIGTSSFGDWVKNVTECTMDEKERKSIDALIDEVYSKMNDVAGSFLNNEGSALYARQSKINHSCAPNAETVFPKSNHVLALRATRDISPGEEICISYLDECNLQRSRHSRQKILKDYYLFICQCEKCDQQLNDPDETSEEEEDDDDDDMEDSD</sequence>
<dbReference type="AlphaFoldDB" id="A0A182JFD7"/>
<evidence type="ECO:0000313" key="5">
    <source>
        <dbReference type="EnsemblMetazoa" id="AATE017046-PA.1"/>
    </source>
</evidence>
<dbReference type="GO" id="GO:0045814">
    <property type="term" value="P:negative regulation of gene expression, epigenetic"/>
    <property type="evidence" value="ECO:0007669"/>
    <property type="project" value="TreeGrafter"/>
</dbReference>
<protein>
    <submittedName>
        <fullName evidence="5">Uncharacterized protein</fullName>
    </submittedName>
</protein>
<dbReference type="Gene3D" id="2.170.270.10">
    <property type="entry name" value="SET domain"/>
    <property type="match status" value="2"/>
</dbReference>
<dbReference type="Gene3D" id="6.10.140.2220">
    <property type="match status" value="1"/>
</dbReference>
<name>A0A182JFD7_ANOAO</name>
<proteinExistence type="predicted"/>